<dbReference type="InterPro" id="IPR014790">
    <property type="entry name" value="MutL_C"/>
</dbReference>
<dbReference type="SMART" id="SM00853">
    <property type="entry name" value="MutL_C"/>
    <property type="match status" value="1"/>
</dbReference>
<dbReference type="Pfam" id="PF13589">
    <property type="entry name" value="HATPase_c_3"/>
    <property type="match status" value="1"/>
</dbReference>
<dbReference type="InterPro" id="IPR002099">
    <property type="entry name" value="MutL/Mlh/PMS"/>
</dbReference>
<dbReference type="InterPro" id="IPR020568">
    <property type="entry name" value="Ribosomal_Su5_D2-typ_SF"/>
</dbReference>
<evidence type="ECO:0000313" key="8">
    <source>
        <dbReference type="Proteomes" id="UP000051957"/>
    </source>
</evidence>
<dbReference type="Pfam" id="PF01119">
    <property type="entry name" value="DNA_mis_repair"/>
    <property type="match status" value="1"/>
</dbReference>
<dbReference type="Gene3D" id="3.30.1540.20">
    <property type="entry name" value="MutL, C-terminal domain, dimerisation subdomain"/>
    <property type="match status" value="1"/>
</dbReference>
<comment type="caution">
    <text evidence="7">The sequence shown here is derived from an EMBL/GenBank/DDBJ whole genome shotgun (WGS) entry which is preliminary data.</text>
</comment>
<dbReference type="GO" id="GO:0005524">
    <property type="term" value="F:ATP binding"/>
    <property type="evidence" value="ECO:0007669"/>
    <property type="project" value="InterPro"/>
</dbReference>
<evidence type="ECO:0000256" key="2">
    <source>
        <dbReference type="ARBA" id="ARBA00022763"/>
    </source>
</evidence>
<dbReference type="NCBIfam" id="TIGR00585">
    <property type="entry name" value="mutl"/>
    <property type="match status" value="1"/>
</dbReference>
<dbReference type="Gene3D" id="3.30.1370.100">
    <property type="entry name" value="MutL, C-terminal domain, regulatory subdomain"/>
    <property type="match status" value="1"/>
</dbReference>
<dbReference type="NCBIfam" id="NF000950">
    <property type="entry name" value="PRK00095.1-3"/>
    <property type="match status" value="1"/>
</dbReference>
<protein>
    <recommendedName>
        <fullName evidence="4">DNA mismatch repair protein MutL</fullName>
    </recommendedName>
</protein>
<dbReference type="InterPro" id="IPR042120">
    <property type="entry name" value="MutL_C_dimsub"/>
</dbReference>
<gene>
    <name evidence="4" type="primary">mutL</name>
    <name evidence="7" type="ORF">FC51_GL000147</name>
</gene>
<dbReference type="FunFam" id="3.30.1370.100:FF:000004">
    <property type="entry name" value="DNA mismatch repair endonuclease MutL"/>
    <property type="match status" value="1"/>
</dbReference>
<dbReference type="InterPro" id="IPR013507">
    <property type="entry name" value="DNA_mismatch_S5_2-like"/>
</dbReference>
<organism evidence="7 8">
    <name type="scientific">Lentilactobacillus parabuchneri DSM 5707 = NBRC 107865</name>
    <dbReference type="NCBI Taxonomy" id="1423784"/>
    <lineage>
        <taxon>Bacteria</taxon>
        <taxon>Bacillati</taxon>
        <taxon>Bacillota</taxon>
        <taxon>Bacilli</taxon>
        <taxon>Lactobacillales</taxon>
        <taxon>Lactobacillaceae</taxon>
        <taxon>Lentilactobacillus</taxon>
    </lineage>
</organism>
<feature type="domain" description="DNA mismatch repair protein S5" evidence="6">
    <location>
        <begin position="210"/>
        <end position="328"/>
    </location>
</feature>
<dbReference type="SMART" id="SM01340">
    <property type="entry name" value="DNA_mis_repair"/>
    <property type="match status" value="1"/>
</dbReference>
<dbReference type="GO" id="GO:0030983">
    <property type="term" value="F:mismatched DNA binding"/>
    <property type="evidence" value="ECO:0007669"/>
    <property type="project" value="InterPro"/>
</dbReference>
<dbReference type="AlphaFoldDB" id="A0A0R1Z006"/>
<comment type="function">
    <text evidence="4">This protein is involved in the repair of mismatches in DNA. It is required for dam-dependent methyl-directed DNA mismatch repair. May act as a 'molecular matchmaker', a protein that promotes the formation of a stable complex between two or more DNA-binding proteins in an ATP-dependent manner without itself being part of a final effector complex.</text>
</comment>
<keyword evidence="2 4" id="KW-0227">DNA damage</keyword>
<evidence type="ECO:0000259" key="5">
    <source>
        <dbReference type="SMART" id="SM00853"/>
    </source>
</evidence>
<comment type="similarity">
    <text evidence="1 4">Belongs to the DNA mismatch repair MutL/HexB family.</text>
</comment>
<dbReference type="EMBL" id="AZGK01000001">
    <property type="protein sequence ID" value="KRM47669.1"/>
    <property type="molecule type" value="Genomic_DNA"/>
</dbReference>
<evidence type="ECO:0000256" key="4">
    <source>
        <dbReference type="HAMAP-Rule" id="MF_00149"/>
    </source>
</evidence>
<dbReference type="Gene3D" id="3.30.565.10">
    <property type="entry name" value="Histidine kinase-like ATPase, C-terminal domain"/>
    <property type="match status" value="1"/>
</dbReference>
<dbReference type="HAMAP" id="MF_00149">
    <property type="entry name" value="DNA_mis_repair"/>
    <property type="match status" value="1"/>
</dbReference>
<dbReference type="CDD" id="cd00782">
    <property type="entry name" value="MutL_Trans"/>
    <property type="match status" value="1"/>
</dbReference>
<dbReference type="PANTHER" id="PTHR10073:SF12">
    <property type="entry name" value="DNA MISMATCH REPAIR PROTEIN MLH1"/>
    <property type="match status" value="1"/>
</dbReference>
<evidence type="ECO:0000256" key="3">
    <source>
        <dbReference type="ARBA" id="ARBA00023204"/>
    </source>
</evidence>
<dbReference type="SUPFAM" id="SSF54211">
    <property type="entry name" value="Ribosomal protein S5 domain 2-like"/>
    <property type="match status" value="1"/>
</dbReference>
<accession>A0A0R1Z006</accession>
<dbReference type="SUPFAM" id="SSF118116">
    <property type="entry name" value="DNA mismatch repair protein MutL"/>
    <property type="match status" value="1"/>
</dbReference>
<dbReference type="PANTHER" id="PTHR10073">
    <property type="entry name" value="DNA MISMATCH REPAIR PROTEIN MLH, PMS, MUTL"/>
    <property type="match status" value="1"/>
</dbReference>
<dbReference type="GeneID" id="69804169"/>
<dbReference type="GO" id="GO:0006298">
    <property type="term" value="P:mismatch repair"/>
    <property type="evidence" value="ECO:0007669"/>
    <property type="project" value="UniProtKB-UniRule"/>
</dbReference>
<dbReference type="InterPro" id="IPR037198">
    <property type="entry name" value="MutL_C_sf"/>
</dbReference>
<name>A0A0R1Z006_9LACO</name>
<dbReference type="RefSeq" id="WP_057909285.1">
    <property type="nucleotide sequence ID" value="NZ_AZGK01000001.1"/>
</dbReference>
<dbReference type="CDD" id="cd16926">
    <property type="entry name" value="HATPase_MutL-MLH-PMS-like"/>
    <property type="match status" value="1"/>
</dbReference>
<sequence length="650" mass="72081">MIDLNKIHQLPTILSNQIAAGEVVERPASVVKELVENSIDADSTEIDVTVENAGLKLIKVVDDGNGIESSQVQTAFLRHATSKIAEQRDLFRVRTLGFRGEALPSISSVANVKMKTSTGDIGTQVEYKGGKLVAQGASESRKGTTVEVASLFYNTPARLKYLSSPNTELAKISDIINRLALSHPEIAFSFISNGRELLRTSGRGDLMQVLGAIYGVKTISKMAPIKGKDLDIQVNGYVSLPELTRSSRNYISLILNGRFIRNYPLTKAVIAGYGSKLMIGRFPIAVITINADPALIDVNVHPTKQEVRISDEPMIGKLISDAIYEMLRDKQLIPDATRDFKKPFNAEPHSFNVSTADQVQTNPPLFDVSSAPSADLNQPKVTPVVVKTRADLKSASVAEFDQLLQNEPSGVPVFESAASSVIEAESTAELQPADNPKPQQSELITQTGFPDLTYVGQIHGTYLVAENADNMYLVDQHAAQERINYEYYRKQIGEVSDDQQKLLVPIVLDYATSDFLLINDHLDLLNQLGIHLEQFGQNSFIVREHPMWFKAGQEADTIKEMIDWILFDHKISVAAFREKTAIMMSCKRAIKANHHLDSLQAKALLRRLPECENPYNCPHGRPVLVKFSNADIEKMFKRIQDPHHTDEEIV</sequence>
<dbReference type="InterPro" id="IPR014721">
    <property type="entry name" value="Ribsml_uS5_D2-typ_fold_subgr"/>
</dbReference>
<dbReference type="InterPro" id="IPR020667">
    <property type="entry name" value="DNA_mismatch_repair_MutL"/>
</dbReference>
<dbReference type="PATRIC" id="fig|1423784.4.peg.146"/>
<dbReference type="PROSITE" id="PS00058">
    <property type="entry name" value="DNA_MISMATCH_REPAIR_1"/>
    <property type="match status" value="1"/>
</dbReference>
<dbReference type="SUPFAM" id="SSF55874">
    <property type="entry name" value="ATPase domain of HSP90 chaperone/DNA topoisomerase II/histidine kinase"/>
    <property type="match status" value="1"/>
</dbReference>
<keyword evidence="3 4" id="KW-0234">DNA repair</keyword>
<dbReference type="GO" id="GO:0016887">
    <property type="term" value="F:ATP hydrolysis activity"/>
    <property type="evidence" value="ECO:0007669"/>
    <property type="project" value="InterPro"/>
</dbReference>
<evidence type="ECO:0000256" key="1">
    <source>
        <dbReference type="ARBA" id="ARBA00006082"/>
    </source>
</evidence>
<dbReference type="Proteomes" id="UP000051957">
    <property type="component" value="Unassembled WGS sequence"/>
</dbReference>
<dbReference type="InterPro" id="IPR038973">
    <property type="entry name" value="MutL/Mlh/Pms-like"/>
</dbReference>
<feature type="domain" description="MutL C-terminal dimerisation" evidence="5">
    <location>
        <begin position="454"/>
        <end position="596"/>
    </location>
</feature>
<evidence type="ECO:0000259" key="6">
    <source>
        <dbReference type="SMART" id="SM01340"/>
    </source>
</evidence>
<reference evidence="7 8" key="1">
    <citation type="journal article" date="2015" name="Genome Announc.">
        <title>Expanding the biotechnology potential of lactobacilli through comparative genomics of 213 strains and associated genera.</title>
        <authorList>
            <person name="Sun Z."/>
            <person name="Harris H.M."/>
            <person name="McCann A."/>
            <person name="Guo C."/>
            <person name="Argimon S."/>
            <person name="Zhang W."/>
            <person name="Yang X."/>
            <person name="Jeffery I.B."/>
            <person name="Cooney J.C."/>
            <person name="Kagawa T.F."/>
            <person name="Liu W."/>
            <person name="Song Y."/>
            <person name="Salvetti E."/>
            <person name="Wrobel A."/>
            <person name="Rasinkangas P."/>
            <person name="Parkhill J."/>
            <person name="Rea M.C."/>
            <person name="O'Sullivan O."/>
            <person name="Ritari J."/>
            <person name="Douillard F.P."/>
            <person name="Paul Ross R."/>
            <person name="Yang R."/>
            <person name="Briner A.E."/>
            <person name="Felis G.E."/>
            <person name="de Vos W.M."/>
            <person name="Barrangou R."/>
            <person name="Klaenhammer T.R."/>
            <person name="Caufield P.W."/>
            <person name="Cui Y."/>
            <person name="Zhang H."/>
            <person name="O'Toole P.W."/>
        </authorList>
    </citation>
    <scope>NUCLEOTIDE SEQUENCE [LARGE SCALE GENOMIC DNA]</scope>
    <source>
        <strain evidence="7 8">DSM 5707</strain>
    </source>
</reference>
<dbReference type="Pfam" id="PF08676">
    <property type="entry name" value="MutL_C"/>
    <property type="match status" value="1"/>
</dbReference>
<evidence type="ECO:0000313" key="7">
    <source>
        <dbReference type="EMBL" id="KRM47669.1"/>
    </source>
</evidence>
<dbReference type="GO" id="GO:0032300">
    <property type="term" value="C:mismatch repair complex"/>
    <property type="evidence" value="ECO:0007669"/>
    <property type="project" value="InterPro"/>
</dbReference>
<dbReference type="InterPro" id="IPR042121">
    <property type="entry name" value="MutL_C_regsub"/>
</dbReference>
<dbReference type="Gene3D" id="3.30.230.10">
    <property type="match status" value="1"/>
</dbReference>
<dbReference type="GO" id="GO:0140664">
    <property type="term" value="F:ATP-dependent DNA damage sensor activity"/>
    <property type="evidence" value="ECO:0007669"/>
    <property type="project" value="InterPro"/>
</dbReference>
<dbReference type="InterPro" id="IPR036890">
    <property type="entry name" value="HATPase_C_sf"/>
</dbReference>
<proteinExistence type="inferred from homology"/>
<dbReference type="InterPro" id="IPR014762">
    <property type="entry name" value="DNA_mismatch_repair_CS"/>
</dbReference>
<dbReference type="FunFam" id="3.30.565.10:FF:000003">
    <property type="entry name" value="DNA mismatch repair endonuclease MutL"/>
    <property type="match status" value="1"/>
</dbReference>